<accession>A0A6N9TE01</accession>
<keyword evidence="2" id="KW-1185">Reference proteome</keyword>
<name>A0A6N9TE01_9ALTE</name>
<comment type="caution">
    <text evidence="1">The sequence shown here is derived from an EMBL/GenBank/DDBJ whole genome shotgun (WGS) entry which is preliminary data.</text>
</comment>
<dbReference type="SUPFAM" id="SSF48208">
    <property type="entry name" value="Six-hairpin glycosidases"/>
    <property type="match status" value="1"/>
</dbReference>
<proteinExistence type="predicted"/>
<dbReference type="GO" id="GO:0005975">
    <property type="term" value="P:carbohydrate metabolic process"/>
    <property type="evidence" value="ECO:0007669"/>
    <property type="project" value="InterPro"/>
</dbReference>
<evidence type="ECO:0000313" key="1">
    <source>
        <dbReference type="EMBL" id="NDW14305.1"/>
    </source>
</evidence>
<dbReference type="EMBL" id="JAAAWO010000001">
    <property type="protein sequence ID" value="NDW14305.1"/>
    <property type="molecule type" value="Genomic_DNA"/>
</dbReference>
<dbReference type="AlphaFoldDB" id="A0A6N9TE01"/>
<gene>
    <name evidence="1" type="ORF">GTQ48_01985</name>
</gene>
<organism evidence="1 2">
    <name type="scientific">Alteromonas genovensis</name>
    <dbReference type="NCBI Taxonomy" id="471225"/>
    <lineage>
        <taxon>Bacteria</taxon>
        <taxon>Pseudomonadati</taxon>
        <taxon>Pseudomonadota</taxon>
        <taxon>Gammaproteobacteria</taxon>
        <taxon>Alteromonadales</taxon>
        <taxon>Alteromonadaceae</taxon>
        <taxon>Alteromonas/Salinimonas group</taxon>
        <taxon>Alteromonas</taxon>
    </lineage>
</organism>
<dbReference type="RefSeq" id="WP_163104910.1">
    <property type="nucleotide sequence ID" value="NZ_JAAAWO010000001.1"/>
</dbReference>
<evidence type="ECO:0000313" key="2">
    <source>
        <dbReference type="Proteomes" id="UP000471381"/>
    </source>
</evidence>
<dbReference type="InterPro" id="IPR008928">
    <property type="entry name" value="6-hairpin_glycosidase_sf"/>
</dbReference>
<sequence>MQHIVFSLRNASSHTQRGSFCVGVPCPEGKFSVSEPLELIDEDGEYVRASLEVRHLWHNGSIKWLYITGITSIPSNETRNYSLKLAKVTQPTYINPVKPRDSKGLIDITLSNGKMVTINRNHPGCLHFNNELTASLTHYYGNKHNALPFSHISDFSYTVLRSHCHNVAVRIKHTGQLEIQNKALDIEYQSTVFLANGDVLSDITITNPAASLHPNGQWDLGDPSSICINELSLAISKQANTLYVNDNQTLNPTFDSAFIHQASSGKPHWQSPVHVNAGDEVNLAHKGVKVFRNGELEYEADQCQPFATFNLEDSSDYVLEAKEFWQHFPSAMTATKDSTFVSLLGAKDSEPQELQPGEQLTRTITLSVGPITTFEVTLCKDWIQHTSCLPFTPFNAPRQLQQLVEKGIEGDNSFFDKRDSIDEFGWRHFGELYADHEKALAPDATYFVSHYNNQYDPLCGMLYQWTVSGDHRWKELADNLAKHVANIDVYHTSLDKPEYSGGLFWHTDHYVPAHTAGHRTYSKNQPTGVYEDHAGGGGPGGQHCYTNGLLHHYLLTGSSTSKNALLEICDWIERYYEGDGTLLNALLLVKNSGTEGIKNVKTGQYPLDRGTGNYLQALMDRYTLLSETEDLKKCAHIIQHTVSPLDDISERNLDNVEATWFYTVFFQAVCRFIQLKELHRQNDYDYAYAVKALSHYVTWMVNNEYVYLEKPDILEFPNETWTGQDLRKLCLLAFAEAYLPNLVSEIENKKHDLQTKIIDRLTSTKESETTRLLCLMMQNMNFESFEAIPRPMFIDSSMKIETHSESLSSFLFTSIRHFSLGKERTQAVKRFAQLQQWLGKP</sequence>
<reference evidence="1 2" key="1">
    <citation type="submission" date="2020-01" db="EMBL/GenBank/DDBJ databases">
        <title>Genomes of bacteria type strains.</title>
        <authorList>
            <person name="Chen J."/>
            <person name="Zhu S."/>
            <person name="Yang J."/>
        </authorList>
    </citation>
    <scope>NUCLEOTIDE SEQUENCE [LARGE SCALE GENOMIC DNA]</scope>
    <source>
        <strain evidence="1 2">LMG 24078</strain>
    </source>
</reference>
<dbReference type="Proteomes" id="UP000471381">
    <property type="component" value="Unassembled WGS sequence"/>
</dbReference>
<protein>
    <submittedName>
        <fullName evidence="1">Uncharacterized protein</fullName>
    </submittedName>
</protein>